<sequence length="296" mass="33380">MKKSVFIIFTLILFGACTPKKAPVQVITGKDYELKIASPQKAVLVLFPCYPCDIANTKAEAKFLKNIEKQGITTLLLNYNQRLFLSDAEKTEYAKTLNSILNEHNIATNNLYIGGFSGGGNVTMLLSSYLIKSKNAIQPKGIMVVDSPIDLEALYYDSQKDVVKNADPEAVAEGHYLIELLENAFGKPTDHLENYKNASPYLASCKITDNIAYLKDIKTRFYSEPALEWQKQQRNRTYEDLNAYKLEQASKTLKELGSTQTEFIATENRGYRANGDRHPHSWSIVEQGSLVKWMTE</sequence>
<gene>
    <name evidence="1" type="ORF">E6C50_03705</name>
</gene>
<protein>
    <recommendedName>
        <fullName evidence="3">Alpha/beta hydrolase</fullName>
    </recommendedName>
</protein>
<dbReference type="AlphaFoldDB" id="A0A4S4A4S4"/>
<dbReference type="Proteomes" id="UP000307507">
    <property type="component" value="Unassembled WGS sequence"/>
</dbReference>
<reference evidence="1 2" key="1">
    <citation type="submission" date="2019-04" db="EMBL/GenBank/DDBJ databases">
        <title>Flavobacterium sp. nov. isolated from construction timber.</title>
        <authorList>
            <person name="Lin S.-Y."/>
            <person name="Chang C.-T."/>
            <person name="Young C.-C."/>
        </authorList>
    </citation>
    <scope>NUCLEOTIDE SEQUENCE [LARGE SCALE GENOMIC DNA]</scope>
    <source>
        <strain evidence="1 2">CC-CTC003</strain>
    </source>
</reference>
<keyword evidence="2" id="KW-1185">Reference proteome</keyword>
<dbReference type="EMBL" id="SSNZ01000001">
    <property type="protein sequence ID" value="THF53318.1"/>
    <property type="molecule type" value="Genomic_DNA"/>
</dbReference>
<dbReference type="PROSITE" id="PS51257">
    <property type="entry name" value="PROKAR_LIPOPROTEIN"/>
    <property type="match status" value="1"/>
</dbReference>
<dbReference type="SUPFAM" id="SSF53474">
    <property type="entry name" value="alpha/beta-Hydrolases"/>
    <property type="match status" value="1"/>
</dbReference>
<dbReference type="Gene3D" id="3.40.50.1820">
    <property type="entry name" value="alpha/beta hydrolase"/>
    <property type="match status" value="1"/>
</dbReference>
<dbReference type="RefSeq" id="WP_136401841.1">
    <property type="nucleotide sequence ID" value="NZ_SSNZ01000001.1"/>
</dbReference>
<comment type="caution">
    <text evidence="1">The sequence shown here is derived from an EMBL/GenBank/DDBJ whole genome shotgun (WGS) entry which is preliminary data.</text>
</comment>
<evidence type="ECO:0008006" key="3">
    <source>
        <dbReference type="Google" id="ProtNLM"/>
    </source>
</evidence>
<evidence type="ECO:0000313" key="2">
    <source>
        <dbReference type="Proteomes" id="UP000307507"/>
    </source>
</evidence>
<dbReference type="OrthoDB" id="1095982at2"/>
<organism evidence="1 2">
    <name type="scientific">Flavobacterium supellecticarium</name>
    <dbReference type="NCBI Taxonomy" id="2565924"/>
    <lineage>
        <taxon>Bacteria</taxon>
        <taxon>Pseudomonadati</taxon>
        <taxon>Bacteroidota</taxon>
        <taxon>Flavobacteriia</taxon>
        <taxon>Flavobacteriales</taxon>
        <taxon>Flavobacteriaceae</taxon>
        <taxon>Flavobacterium</taxon>
    </lineage>
</organism>
<evidence type="ECO:0000313" key="1">
    <source>
        <dbReference type="EMBL" id="THF53318.1"/>
    </source>
</evidence>
<proteinExistence type="predicted"/>
<dbReference type="InterPro" id="IPR029058">
    <property type="entry name" value="AB_hydrolase_fold"/>
</dbReference>
<accession>A0A4S4A4S4</accession>
<name>A0A4S4A4S4_9FLAO</name>